<evidence type="ECO:0000313" key="1">
    <source>
        <dbReference type="EMBL" id="RXI04906.1"/>
    </source>
</evidence>
<sequence length="131" mass="14715">MDFGGETQVMDFGGDTQVMDFGGDTQAMDFGGEAQVFDEINCFANMEETQLLEFDDVVVIDTDSEESDTNEVLDDSKDLIDDKPLRRGSGQLVIEENIRHTPCEKSPVHYDKNGKFQMDQEVVSMPQLITH</sequence>
<accession>A0A498KC24</accession>
<evidence type="ECO:0000313" key="2">
    <source>
        <dbReference type="Proteomes" id="UP000290289"/>
    </source>
</evidence>
<proteinExistence type="predicted"/>
<reference evidence="1 2" key="1">
    <citation type="submission" date="2018-10" db="EMBL/GenBank/DDBJ databases">
        <title>A high-quality apple genome assembly.</title>
        <authorList>
            <person name="Hu J."/>
        </authorList>
    </citation>
    <scope>NUCLEOTIDE SEQUENCE [LARGE SCALE GENOMIC DNA]</scope>
    <source>
        <strain evidence="2">cv. HFTH1</strain>
        <tissue evidence="1">Young leaf</tissue>
    </source>
</reference>
<keyword evidence="2" id="KW-1185">Reference proteome</keyword>
<gene>
    <name evidence="1" type="ORF">DVH24_039180</name>
</gene>
<dbReference type="AlphaFoldDB" id="A0A498KC24"/>
<comment type="caution">
    <text evidence="1">The sequence shown here is derived from an EMBL/GenBank/DDBJ whole genome shotgun (WGS) entry which is preliminary data.</text>
</comment>
<organism evidence="1 2">
    <name type="scientific">Malus domestica</name>
    <name type="common">Apple</name>
    <name type="synonym">Pyrus malus</name>
    <dbReference type="NCBI Taxonomy" id="3750"/>
    <lineage>
        <taxon>Eukaryota</taxon>
        <taxon>Viridiplantae</taxon>
        <taxon>Streptophyta</taxon>
        <taxon>Embryophyta</taxon>
        <taxon>Tracheophyta</taxon>
        <taxon>Spermatophyta</taxon>
        <taxon>Magnoliopsida</taxon>
        <taxon>eudicotyledons</taxon>
        <taxon>Gunneridae</taxon>
        <taxon>Pentapetalae</taxon>
        <taxon>rosids</taxon>
        <taxon>fabids</taxon>
        <taxon>Rosales</taxon>
        <taxon>Rosaceae</taxon>
        <taxon>Amygdaloideae</taxon>
        <taxon>Maleae</taxon>
        <taxon>Malus</taxon>
    </lineage>
</organism>
<name>A0A498KC24_MALDO</name>
<protein>
    <submittedName>
        <fullName evidence="1">Uncharacterized protein</fullName>
    </submittedName>
</protein>
<dbReference type="EMBL" id="RDQH01000329">
    <property type="protein sequence ID" value="RXI04906.1"/>
    <property type="molecule type" value="Genomic_DNA"/>
</dbReference>
<dbReference type="Proteomes" id="UP000290289">
    <property type="component" value="Chromosome 3"/>
</dbReference>
<dbReference type="STRING" id="3750.A0A498KC24"/>